<accession>A0A916NLT4</accession>
<dbReference type="Proteomes" id="UP000693892">
    <property type="component" value="Unassembled WGS sequence"/>
</dbReference>
<dbReference type="AlphaFoldDB" id="A0A916NLT4"/>
<proteinExistence type="predicted"/>
<dbReference type="GO" id="GO:0005829">
    <property type="term" value="C:cytosol"/>
    <property type="evidence" value="ECO:0007669"/>
    <property type="project" value="TreeGrafter"/>
</dbReference>
<keyword evidence="1" id="KW-0808">Transferase</keyword>
<dbReference type="GO" id="GO:0016757">
    <property type="term" value="F:glycosyltransferase activity"/>
    <property type="evidence" value="ECO:0007669"/>
    <property type="project" value="UniProtKB-KW"/>
</dbReference>
<reference evidence="1" key="1">
    <citation type="submission" date="2021-06" db="EMBL/GenBank/DDBJ databases">
        <authorList>
            <person name="Criscuolo A."/>
        </authorList>
    </citation>
    <scope>NUCLEOTIDE SEQUENCE</scope>
    <source>
        <strain evidence="1">CIP111803</strain>
    </source>
</reference>
<name>A0A916NLT4_9MICO</name>
<evidence type="ECO:0000313" key="2">
    <source>
        <dbReference type="Proteomes" id="UP000693892"/>
    </source>
</evidence>
<dbReference type="PANTHER" id="PTHR43235">
    <property type="entry name" value="GLUTAMINE AMIDOTRANSFERASE PB2B2.05-RELATED"/>
    <property type="match status" value="1"/>
</dbReference>
<keyword evidence="1" id="KW-0328">Glycosyltransferase</keyword>
<dbReference type="InterPro" id="IPR044668">
    <property type="entry name" value="PuuD-like"/>
</dbReference>
<organism evidence="1 2">
    <name type="scientific">Leucobacter soli</name>
    <dbReference type="NCBI Taxonomy" id="2812850"/>
    <lineage>
        <taxon>Bacteria</taxon>
        <taxon>Bacillati</taxon>
        <taxon>Actinomycetota</taxon>
        <taxon>Actinomycetes</taxon>
        <taxon>Micrococcales</taxon>
        <taxon>Microbacteriaceae</taxon>
        <taxon>Leucobacter</taxon>
    </lineage>
</organism>
<dbReference type="GO" id="GO:0006598">
    <property type="term" value="P:polyamine catabolic process"/>
    <property type="evidence" value="ECO:0007669"/>
    <property type="project" value="TreeGrafter"/>
</dbReference>
<sequence length="261" mass="28282">MTDLVVDPERFIHGEEDPAGPLIPVVVSLTFPGMNRSAHDLALDLTVTAFDEVRRAGGRPRLVDSAAAAPPESAAVCDEADAVLFLGGGDVDVRCYGYTGPEPRGYYGVDADADRFCLDLIRESVRRDLPVLALCRGSQLLNVAYGGTLIPDIEDWRIHRGPGGDELMIDEALTLEPDSRIAAILGRTEAIVRNGHHQAVDRVGEELRPVAFAADGIVEATEHRSASWVVGVQWHPEEAGADVADRHRIFDAFVEQGRGDR</sequence>
<dbReference type="PROSITE" id="PS51273">
    <property type="entry name" value="GATASE_TYPE_1"/>
    <property type="match status" value="1"/>
</dbReference>
<dbReference type="GO" id="GO:0033969">
    <property type="term" value="F:gamma-glutamyl-gamma-aminobutyrate hydrolase activity"/>
    <property type="evidence" value="ECO:0007669"/>
    <property type="project" value="TreeGrafter"/>
</dbReference>
<gene>
    <name evidence="1" type="ORF">LEUCIP111803_00338</name>
</gene>
<protein>
    <submittedName>
        <fullName evidence="1">Glutamine amidotransferase</fullName>
        <ecNumber evidence="1">2.4.2.-</ecNumber>
    </submittedName>
</protein>
<keyword evidence="1" id="KW-0315">Glutamine amidotransferase</keyword>
<dbReference type="PANTHER" id="PTHR43235:SF1">
    <property type="entry name" value="GLUTAMINE AMIDOTRANSFERASE PB2B2.05-RELATED"/>
    <property type="match status" value="1"/>
</dbReference>
<evidence type="ECO:0000313" key="1">
    <source>
        <dbReference type="EMBL" id="CAG7599901.1"/>
    </source>
</evidence>
<dbReference type="Pfam" id="PF07722">
    <property type="entry name" value="Peptidase_C26"/>
    <property type="match status" value="1"/>
</dbReference>
<dbReference type="RefSeq" id="WP_218113990.1">
    <property type="nucleotide sequence ID" value="NZ_CAJVAP010000003.1"/>
</dbReference>
<dbReference type="InterPro" id="IPR011697">
    <property type="entry name" value="Peptidase_C26"/>
</dbReference>
<dbReference type="EMBL" id="CAJVAP010000003">
    <property type="protein sequence ID" value="CAG7599901.1"/>
    <property type="molecule type" value="Genomic_DNA"/>
</dbReference>
<comment type="caution">
    <text evidence="1">The sequence shown here is derived from an EMBL/GenBank/DDBJ whole genome shotgun (WGS) entry which is preliminary data.</text>
</comment>
<dbReference type="EC" id="2.4.2.-" evidence="1"/>
<keyword evidence="2" id="KW-1185">Reference proteome</keyword>